<proteinExistence type="predicted"/>
<sequence>MLDIYLKNYIVFALIQEKGCIYRSTLHMWILWTDWAPCHIDWIPSADGGMPDLQCRFRYRKSMEINGICANNNSPLPIPSVRVDHEQLSLDWYQEGGHVCPLH</sequence>
<organism evidence="1 2">
    <name type="scientific">Sphaerodactylus townsendi</name>
    <dbReference type="NCBI Taxonomy" id="933632"/>
    <lineage>
        <taxon>Eukaryota</taxon>
        <taxon>Metazoa</taxon>
        <taxon>Chordata</taxon>
        <taxon>Craniata</taxon>
        <taxon>Vertebrata</taxon>
        <taxon>Euteleostomi</taxon>
        <taxon>Lepidosauria</taxon>
        <taxon>Squamata</taxon>
        <taxon>Bifurcata</taxon>
        <taxon>Gekkota</taxon>
        <taxon>Sphaerodactylidae</taxon>
        <taxon>Sphaerodactylus</taxon>
    </lineage>
</organism>
<keyword evidence="2" id="KW-1185">Reference proteome</keyword>
<dbReference type="Proteomes" id="UP000827872">
    <property type="component" value="Linkage Group LG09"/>
</dbReference>
<dbReference type="EMBL" id="CM037622">
    <property type="protein sequence ID" value="KAH8003753.1"/>
    <property type="molecule type" value="Genomic_DNA"/>
</dbReference>
<protein>
    <submittedName>
        <fullName evidence="1">Uncharacterized protein</fullName>
    </submittedName>
</protein>
<evidence type="ECO:0000313" key="1">
    <source>
        <dbReference type="EMBL" id="KAH8003753.1"/>
    </source>
</evidence>
<name>A0ACB8FFC4_9SAUR</name>
<evidence type="ECO:0000313" key="2">
    <source>
        <dbReference type="Proteomes" id="UP000827872"/>
    </source>
</evidence>
<reference evidence="1" key="1">
    <citation type="submission" date="2021-08" db="EMBL/GenBank/DDBJ databases">
        <title>The first chromosome-level gecko genome reveals the dynamic sex chromosomes of Neotropical dwarf geckos (Sphaerodactylidae: Sphaerodactylus).</title>
        <authorList>
            <person name="Pinto B.J."/>
            <person name="Keating S.E."/>
            <person name="Gamble T."/>
        </authorList>
    </citation>
    <scope>NUCLEOTIDE SEQUENCE</scope>
    <source>
        <strain evidence="1">TG3544</strain>
    </source>
</reference>
<gene>
    <name evidence="1" type="ORF">K3G42_023794</name>
</gene>
<accession>A0ACB8FFC4</accession>
<comment type="caution">
    <text evidence="1">The sequence shown here is derived from an EMBL/GenBank/DDBJ whole genome shotgun (WGS) entry which is preliminary data.</text>
</comment>